<evidence type="ECO:0000313" key="3">
    <source>
        <dbReference type="Proteomes" id="UP001178507"/>
    </source>
</evidence>
<dbReference type="Proteomes" id="UP001178507">
    <property type="component" value="Unassembled WGS sequence"/>
</dbReference>
<feature type="transmembrane region" description="Helical" evidence="1">
    <location>
        <begin position="232"/>
        <end position="249"/>
    </location>
</feature>
<dbReference type="EMBL" id="CAUJNA010003553">
    <property type="protein sequence ID" value="CAJ1404736.1"/>
    <property type="molecule type" value="Genomic_DNA"/>
</dbReference>
<feature type="transmembrane region" description="Helical" evidence="1">
    <location>
        <begin position="92"/>
        <end position="115"/>
    </location>
</feature>
<feature type="transmembrane region" description="Helical" evidence="1">
    <location>
        <begin position="203"/>
        <end position="225"/>
    </location>
</feature>
<organism evidence="2 3">
    <name type="scientific">Effrenium voratum</name>
    <dbReference type="NCBI Taxonomy" id="2562239"/>
    <lineage>
        <taxon>Eukaryota</taxon>
        <taxon>Sar</taxon>
        <taxon>Alveolata</taxon>
        <taxon>Dinophyceae</taxon>
        <taxon>Suessiales</taxon>
        <taxon>Symbiodiniaceae</taxon>
        <taxon>Effrenium</taxon>
    </lineage>
</organism>
<feature type="transmembrane region" description="Helical" evidence="1">
    <location>
        <begin position="291"/>
        <end position="315"/>
    </location>
</feature>
<comment type="caution">
    <text evidence="2">The sequence shown here is derived from an EMBL/GenBank/DDBJ whole genome shotgun (WGS) entry which is preliminary data.</text>
</comment>
<reference evidence="2" key="1">
    <citation type="submission" date="2023-08" db="EMBL/GenBank/DDBJ databases">
        <authorList>
            <person name="Chen Y."/>
            <person name="Shah S."/>
            <person name="Dougan E. K."/>
            <person name="Thang M."/>
            <person name="Chan C."/>
        </authorList>
    </citation>
    <scope>NUCLEOTIDE SEQUENCE</scope>
</reference>
<proteinExistence type="predicted"/>
<keyword evidence="1" id="KW-0812">Transmembrane</keyword>
<keyword evidence="3" id="KW-1185">Reference proteome</keyword>
<accession>A0AA36NI71</accession>
<evidence type="ECO:0000256" key="1">
    <source>
        <dbReference type="SAM" id="Phobius"/>
    </source>
</evidence>
<name>A0AA36NI71_9DINO</name>
<dbReference type="AlphaFoldDB" id="A0AA36NI71"/>
<keyword evidence="1" id="KW-1133">Transmembrane helix</keyword>
<keyword evidence="1" id="KW-0472">Membrane</keyword>
<evidence type="ECO:0000313" key="2">
    <source>
        <dbReference type="EMBL" id="CAJ1404736.1"/>
    </source>
</evidence>
<gene>
    <name evidence="2" type="ORF">EVOR1521_LOCUS27126</name>
</gene>
<sequence length="474" mass="51501">MRQEQAADAKGSWMAPVNPERGLAELNLTREGRAIQCFSEGACPGGQLPLDPAEPMCSEGRTGVLCAACTAGHYATKGECEKCQEASQEDKLHLWGMAAAVAAIGLGLAGVAWLSRGTVTEYWKQADVKWHVLKELAARQAVVLLQVVQLYGVLAALAPDPSTGQGASRESFWERTYVDAFQLNLAQTQDAFRLQCLWNGDKVLLASALASPVAPLVMLLACGLLEIIKPSAGAGAAFKILTIFFIGGARESATLLRCQLVDKGGAPLGDFAFLQKLPFLLCSETEGAAKWVYAVGYGTGAVYVAVIPFALLHLYMRQHIVLKKPSKTIMALAKRAKKSWITELRSVRALEEFVEVNDEHLLAAAVAHMAVTFQGKVWLQLQDGKAEMKSPESEGRADAELTVSSFLDRGDEVAEMLRSRAIMEMLVERCEMEKAAESDGASSLVPRRYFSNMPSAASCGWRWCRSSWPLDWSP</sequence>
<protein>
    <submittedName>
        <fullName evidence="2">Uncharacterized protein</fullName>
    </submittedName>
</protein>